<comment type="caution">
    <text evidence="2">The sequence shown here is derived from an EMBL/GenBank/DDBJ whole genome shotgun (WGS) entry which is preliminary data.</text>
</comment>
<feature type="region of interest" description="Disordered" evidence="1">
    <location>
        <begin position="1116"/>
        <end position="1235"/>
    </location>
</feature>
<feature type="compositionally biased region" description="Pro residues" evidence="1">
    <location>
        <begin position="833"/>
        <end position="846"/>
    </location>
</feature>
<accession>A0ABQ9Y0V6</accession>
<proteinExistence type="predicted"/>
<feature type="compositionally biased region" description="Basic and acidic residues" evidence="1">
    <location>
        <begin position="1133"/>
        <end position="1146"/>
    </location>
</feature>
<feature type="compositionally biased region" description="Polar residues" evidence="1">
    <location>
        <begin position="303"/>
        <end position="319"/>
    </location>
</feature>
<feature type="compositionally biased region" description="Acidic residues" evidence="1">
    <location>
        <begin position="1147"/>
        <end position="1158"/>
    </location>
</feature>
<feature type="region of interest" description="Disordered" evidence="1">
    <location>
        <begin position="814"/>
        <end position="857"/>
    </location>
</feature>
<feature type="compositionally biased region" description="Basic and acidic residues" evidence="1">
    <location>
        <begin position="1117"/>
        <end position="1126"/>
    </location>
</feature>
<organism evidence="2 3">
    <name type="scientific">Blattamonas nauphoetae</name>
    <dbReference type="NCBI Taxonomy" id="2049346"/>
    <lineage>
        <taxon>Eukaryota</taxon>
        <taxon>Metamonada</taxon>
        <taxon>Preaxostyla</taxon>
        <taxon>Oxymonadida</taxon>
        <taxon>Blattamonas</taxon>
    </lineage>
</organism>
<gene>
    <name evidence="2" type="ORF">BLNAU_7750</name>
</gene>
<feature type="compositionally biased region" description="Low complexity" evidence="1">
    <location>
        <begin position="1303"/>
        <end position="1323"/>
    </location>
</feature>
<feature type="region of interest" description="Disordered" evidence="1">
    <location>
        <begin position="1055"/>
        <end position="1096"/>
    </location>
</feature>
<dbReference type="Proteomes" id="UP001281761">
    <property type="component" value="Unassembled WGS sequence"/>
</dbReference>
<feature type="region of interest" description="Disordered" evidence="1">
    <location>
        <begin position="1265"/>
        <end position="1287"/>
    </location>
</feature>
<feature type="compositionally biased region" description="Basic and acidic residues" evidence="1">
    <location>
        <begin position="1165"/>
        <end position="1181"/>
    </location>
</feature>
<feature type="compositionally biased region" description="Basic residues" evidence="1">
    <location>
        <begin position="1766"/>
        <end position="1778"/>
    </location>
</feature>
<feature type="region of interest" description="Disordered" evidence="1">
    <location>
        <begin position="1739"/>
        <end position="1778"/>
    </location>
</feature>
<evidence type="ECO:0000313" key="2">
    <source>
        <dbReference type="EMBL" id="KAK2957372.1"/>
    </source>
</evidence>
<dbReference type="EMBL" id="JARBJD010000047">
    <property type="protein sequence ID" value="KAK2957372.1"/>
    <property type="molecule type" value="Genomic_DNA"/>
</dbReference>
<feature type="compositionally biased region" description="Basic and acidic residues" evidence="1">
    <location>
        <begin position="1056"/>
        <end position="1069"/>
    </location>
</feature>
<reference evidence="2 3" key="1">
    <citation type="journal article" date="2022" name="bioRxiv">
        <title>Genomics of Preaxostyla Flagellates Illuminates Evolutionary Transitions and the Path Towards Mitochondrial Loss.</title>
        <authorList>
            <person name="Novak L.V.F."/>
            <person name="Treitli S.C."/>
            <person name="Pyrih J."/>
            <person name="Halakuc P."/>
            <person name="Pipaliya S.V."/>
            <person name="Vacek V."/>
            <person name="Brzon O."/>
            <person name="Soukal P."/>
            <person name="Eme L."/>
            <person name="Dacks J.B."/>
            <person name="Karnkowska A."/>
            <person name="Elias M."/>
            <person name="Hampl V."/>
        </authorList>
    </citation>
    <scope>NUCLEOTIDE SEQUENCE [LARGE SCALE GENOMIC DNA]</scope>
    <source>
        <strain evidence="2">NAU3</strain>
        <tissue evidence="2">Gut</tissue>
    </source>
</reference>
<feature type="region of interest" description="Disordered" evidence="1">
    <location>
        <begin position="1303"/>
        <end position="1326"/>
    </location>
</feature>
<feature type="region of interest" description="Disordered" evidence="1">
    <location>
        <begin position="300"/>
        <end position="319"/>
    </location>
</feature>
<keyword evidence="3" id="KW-1185">Reference proteome</keyword>
<feature type="compositionally biased region" description="Polar residues" evidence="1">
    <location>
        <begin position="1745"/>
        <end position="1754"/>
    </location>
</feature>
<feature type="region of interest" description="Disordered" evidence="1">
    <location>
        <begin position="331"/>
        <end position="404"/>
    </location>
</feature>
<protein>
    <submittedName>
        <fullName evidence="2">Uncharacterized protein</fullName>
    </submittedName>
</protein>
<evidence type="ECO:0000313" key="3">
    <source>
        <dbReference type="Proteomes" id="UP001281761"/>
    </source>
</evidence>
<feature type="compositionally biased region" description="Acidic residues" evidence="1">
    <location>
        <begin position="1182"/>
        <end position="1192"/>
    </location>
</feature>
<name>A0ABQ9Y0V6_9EUKA</name>
<sequence>MDAPVLSPPTVYESTLRDETSNVVFVLFQTTESSPTPIRLFMPFADSFSIEATKQEFLRWFGRQYTEQHANTVKWKQIWAQDLKSGELLNRSEIGKSISLKDLFEHCETTPQSQPPQFLVIMTFAWPDGSHPAIQPPQQLPDFGSANCGKMLKQALPHIARNILAAIDSSFGPLSQSEFPNYSKRPSRIMHLDSSKFMMKTVGSYRNTENLHQELKDILFRPSWFSLLSHILYNSLKFAQKCKNQNTQPMIHVVTGSPGIGKSALRFPAIALALSLGAEEVCTAKANEYPLRFVRKAKDEQRQSTTSLQHSEPHLTQTPAQKELHANAMLKTPTPNKNATPLNEEKGLASPNADNDKGDPFTHFFGSPPKSINQGPAPMNRSVVTEASDAPGPATPAPAATGSTMRVAHVNKPPRDVPITPTTYTYEVLLYEAQVQVPQQVDLQCGEEEVKGEIGVVYSDLIYSRDLSKRKDAPSIKLGEVEVPSIHHFPHFLRLFVDRLDQVRNPLEGKKWHFVDDLILTPDSLNDSEHYVLLTSPNQKRWKEVVNAEKQPLYPLVLYVSPRYTLAEEINMLNAIPCKFGEFDQDLPDELKVIIKTLGFTPRNVLDYVRKGKKLKNLIQLAENVEVSGDVFGQSISHKLIVLDSPQADPHNFTMAYASPEAAKILAEKWTEKLKGQYQYFMEGVDKKDLLTKLRSHMLPMLFQRLTHHAIRVGAQFSRMKIGRRPVAREDRTPFSFPPTPMRSAVDSSGTCNTHHAFLPDMSLFKCSRKNLLDEGKWGRYFKHHMKGEPFARGPVELKDGKFVFISNEQRILTDKETAAQRQPEQSTHRPLKPPPPMPPPTPPTTPSTTTPSTSCRLERITRDSIPFCCSSSTIGEEHDISEVGVNLMMSWLVLLMDVYQLTPNLIFPHFQFVVSESMFDDFTPNVGNAITTFIPEENIVTVALTTPTKDTIGTVTIETEDTLILDTGKRLLPNNDEMCVRCGFCGEVMRDNFFDHMCAEVYHGSTSLEFHKQLLDPTKAHKLFVNEPEMSKKMGKSTSDIVVTTDPTFFYTRKTLKERGDEGVKSEPSDPPSDSRPVGLQVSYPCPDKTRPNAKKSGNHFTFLLMNVTMVPLVEESSKQDEHARQVPPSAQKEEDGQDGKKTLDEQGEADGQETLDEQGGVELPDKHNEEDAQDGKETLDEQDGVELPDEQNEHDSQVPPSAQVKGTPEPEKKNKSLQETLLTDSFGETEPEKPLSMAVTVSMCRPLPHSCHLYRTPFFPEQPRRADEHSAELQSGSASASREEGVVDIKQRIGTRTVEGTGTRTVEGTGTRTVEGTGRRTICPTPSRNRVSVLPTSTMVMADLIEAWARRCWILLDKDDLTYSGKPFDFKPHERLQDEEPSPFLIDSDKFLGQMMLPFKQVDELRERIRWSFPDVHPSLRTEPLPGTEPTVSQTAMKCCLIVIQQELELLWQMLFLSDMSEEQFVKYFGFSLTTLNIVLGKMELFLKWIFDSQPTLRSFVTLLMCKRTAVHGRLSSFGVCNVESDDKDNLNMDLLLVWKWKHSLSMIEAEQPDSQISKMEAELKKLDEEVNRPVYDMHAALNGITDKEDREKIIDAAPIRMHRDTLVTKRPLLLNRAWTLFDFFGSLAMNLPATTLTRPILCAPYQPMNDKAIKTREERDVLNAMQYVSSIIGVVEYSYFRSLLNENPVDIDKLEAERAKCLETFCELREYLTHNFTFAFDHLRDIGQEIKDRRNALDQNRKQQSTSQNHSGIEVGSKEDLARKRKLPGPKITKN</sequence>
<evidence type="ECO:0000256" key="1">
    <source>
        <dbReference type="SAM" id="MobiDB-lite"/>
    </source>
</evidence>